<evidence type="ECO:0000256" key="9">
    <source>
        <dbReference type="ARBA" id="ARBA00023136"/>
    </source>
</evidence>
<dbReference type="Proteomes" id="UP000198824">
    <property type="component" value="Unassembled WGS sequence"/>
</dbReference>
<protein>
    <submittedName>
        <fullName evidence="16">Iron complex outermembrane recepter protein</fullName>
    </submittedName>
</protein>
<evidence type="ECO:0000256" key="4">
    <source>
        <dbReference type="ARBA" id="ARBA00022496"/>
    </source>
</evidence>
<feature type="domain" description="TonB-dependent receptor plug" evidence="15">
    <location>
        <begin position="48"/>
        <end position="157"/>
    </location>
</feature>
<gene>
    <name evidence="16" type="ORF">SAMN05192580_1731</name>
</gene>
<dbReference type="SUPFAM" id="SSF56935">
    <property type="entry name" value="Porins"/>
    <property type="match status" value="1"/>
</dbReference>
<dbReference type="InterPro" id="IPR000531">
    <property type="entry name" value="Beta-barrel_TonB"/>
</dbReference>
<reference evidence="16 17" key="1">
    <citation type="submission" date="2016-10" db="EMBL/GenBank/DDBJ databases">
        <authorList>
            <person name="de Groot N.N."/>
        </authorList>
    </citation>
    <scope>NUCLEOTIDE SEQUENCE [LARGE SCALE GENOMIC DNA]</scope>
    <source>
        <strain evidence="16 17">S5-249</strain>
    </source>
</reference>
<accession>A0A1I6KH48</accession>
<evidence type="ECO:0000313" key="17">
    <source>
        <dbReference type="Proteomes" id="UP000198824"/>
    </source>
</evidence>
<evidence type="ECO:0000256" key="6">
    <source>
        <dbReference type="ARBA" id="ARBA00023004"/>
    </source>
</evidence>
<sequence>MKARASGPILALAALAAPVSAQETPAAAAEAADPQDIVVTARRRAETAQSVPIALTALSSAQVLTPGAIGLTQVAQLAPSLQLTATNPRQTNINIRGLGATPAFASLGLEYGVGVYVDQVLLSRPAQTAFDLYDLERVEVLRGPQGTLFGKNTTAGAINITTAEPAFEPSLRGEVSVGNYRSVQARATGTTPLSDTVALRVTVSDTVRERGFQTVEPSGRRVHDLHSKGARAQLLFRPSEAFKLRLIADYSDLDQECCSGPTTTIRTTRIDGTPLPNNFVQRVARFGYAPLPVDPFARRLETNRRFDVAMKTYGATGIADWDLGPATITSVTGWRKTKYRPNTDGDIIGLDIFENAGVDEDQKQFSEELRIASNGRNTVDYVAGLYYFHQRIDDRFFTIYGRDAALWILGPATPGGTTPSAAGQAALNGLFADGSATARTRSYAAFGEATWHATPTIDLTGGLRYTREKKDGAFAQVQRGPALTAAQIALGAQAIRNSFAPNIPAFEPETTENNLSGRATLSWTPTAAILAYATYARGFKSGGLNLNATAAPKVIDPEKVRSIEAGLKTQLFDRRLTLNLAAFDQRVRNYQSQQIDLAVAQTAYIANVGTVRSRGVELDASVRPLRGLSLFGSAAYTDATYRSFTGAPCPVEYLGLRTVCDLSGRRLPGVSKWSFSGGGEYAADVGAERQAYLNADWQHRSSFFTSFNLAADSLAPSYDVVNARIGLRDAAAGWDLSIFARNLFDEDYYSIINASAFNTGQSSAILGDPRTYGLTLRWTI</sequence>
<dbReference type="InterPro" id="IPR036942">
    <property type="entry name" value="Beta-barrel_TonB_sf"/>
</dbReference>
<keyword evidence="13" id="KW-0732">Signal</keyword>
<feature type="chain" id="PRO_5011436568" evidence="13">
    <location>
        <begin position="22"/>
        <end position="780"/>
    </location>
</feature>
<evidence type="ECO:0000256" key="3">
    <source>
        <dbReference type="ARBA" id="ARBA00022452"/>
    </source>
</evidence>
<keyword evidence="9 11" id="KW-0472">Membrane</keyword>
<dbReference type="PROSITE" id="PS52016">
    <property type="entry name" value="TONB_DEPENDENT_REC_3"/>
    <property type="match status" value="1"/>
</dbReference>
<organism evidence="16 17">
    <name type="scientific">Sphingomonas jatrophae</name>
    <dbReference type="NCBI Taxonomy" id="1166337"/>
    <lineage>
        <taxon>Bacteria</taxon>
        <taxon>Pseudomonadati</taxon>
        <taxon>Pseudomonadota</taxon>
        <taxon>Alphaproteobacteria</taxon>
        <taxon>Sphingomonadales</taxon>
        <taxon>Sphingomonadaceae</taxon>
        <taxon>Sphingomonas</taxon>
    </lineage>
</organism>
<evidence type="ECO:0000256" key="10">
    <source>
        <dbReference type="ARBA" id="ARBA00023237"/>
    </source>
</evidence>
<dbReference type="EMBL" id="FOZG01000001">
    <property type="protein sequence ID" value="SFR90494.1"/>
    <property type="molecule type" value="Genomic_DNA"/>
</dbReference>
<evidence type="ECO:0000256" key="11">
    <source>
        <dbReference type="PROSITE-ProRule" id="PRU01360"/>
    </source>
</evidence>
<dbReference type="GO" id="GO:0006826">
    <property type="term" value="P:iron ion transport"/>
    <property type="evidence" value="ECO:0007669"/>
    <property type="project" value="UniProtKB-KW"/>
</dbReference>
<keyword evidence="3 11" id="KW-1134">Transmembrane beta strand</keyword>
<keyword evidence="17" id="KW-1185">Reference proteome</keyword>
<dbReference type="Gene3D" id="2.40.170.20">
    <property type="entry name" value="TonB-dependent receptor, beta-barrel domain"/>
    <property type="match status" value="1"/>
</dbReference>
<keyword evidence="5 11" id="KW-0812">Transmembrane</keyword>
<dbReference type="InterPro" id="IPR039426">
    <property type="entry name" value="TonB-dep_rcpt-like"/>
</dbReference>
<comment type="subcellular location">
    <subcellularLocation>
        <location evidence="1 11">Cell outer membrane</location>
        <topology evidence="1 11">Multi-pass membrane protein</topology>
    </subcellularLocation>
</comment>
<keyword evidence="4" id="KW-0410">Iron transport</keyword>
<keyword evidence="7" id="KW-0406">Ion transport</keyword>
<dbReference type="PANTHER" id="PTHR32552:SF81">
    <property type="entry name" value="TONB-DEPENDENT OUTER MEMBRANE RECEPTOR"/>
    <property type="match status" value="1"/>
</dbReference>
<dbReference type="Pfam" id="PF07715">
    <property type="entry name" value="Plug"/>
    <property type="match status" value="1"/>
</dbReference>
<evidence type="ECO:0000256" key="5">
    <source>
        <dbReference type="ARBA" id="ARBA00022692"/>
    </source>
</evidence>
<dbReference type="GO" id="GO:0009279">
    <property type="term" value="C:cell outer membrane"/>
    <property type="evidence" value="ECO:0007669"/>
    <property type="project" value="UniProtKB-SubCell"/>
</dbReference>
<dbReference type="Pfam" id="PF00593">
    <property type="entry name" value="TonB_dep_Rec_b-barrel"/>
    <property type="match status" value="1"/>
</dbReference>
<evidence type="ECO:0000259" key="15">
    <source>
        <dbReference type="Pfam" id="PF07715"/>
    </source>
</evidence>
<evidence type="ECO:0000256" key="1">
    <source>
        <dbReference type="ARBA" id="ARBA00004571"/>
    </source>
</evidence>
<keyword evidence="8 12" id="KW-0798">TonB box</keyword>
<dbReference type="AlphaFoldDB" id="A0A1I6KH48"/>
<keyword evidence="2 11" id="KW-0813">Transport</keyword>
<keyword evidence="6" id="KW-0408">Iron</keyword>
<feature type="domain" description="TonB-dependent receptor-like beta-barrel" evidence="14">
    <location>
        <begin position="274"/>
        <end position="743"/>
    </location>
</feature>
<evidence type="ECO:0000256" key="2">
    <source>
        <dbReference type="ARBA" id="ARBA00022448"/>
    </source>
</evidence>
<evidence type="ECO:0000256" key="12">
    <source>
        <dbReference type="RuleBase" id="RU003357"/>
    </source>
</evidence>
<keyword evidence="10 11" id="KW-0998">Cell outer membrane</keyword>
<name>A0A1I6KH48_9SPHN</name>
<comment type="similarity">
    <text evidence="11 12">Belongs to the TonB-dependent receptor family.</text>
</comment>
<dbReference type="InterPro" id="IPR012910">
    <property type="entry name" value="Plug_dom"/>
</dbReference>
<evidence type="ECO:0000256" key="7">
    <source>
        <dbReference type="ARBA" id="ARBA00023065"/>
    </source>
</evidence>
<dbReference type="PANTHER" id="PTHR32552">
    <property type="entry name" value="FERRICHROME IRON RECEPTOR-RELATED"/>
    <property type="match status" value="1"/>
</dbReference>
<feature type="signal peptide" evidence="13">
    <location>
        <begin position="1"/>
        <end position="21"/>
    </location>
</feature>
<proteinExistence type="inferred from homology"/>
<dbReference type="STRING" id="1166337.SAMN05192580_1731"/>
<evidence type="ECO:0000259" key="14">
    <source>
        <dbReference type="Pfam" id="PF00593"/>
    </source>
</evidence>
<evidence type="ECO:0000256" key="8">
    <source>
        <dbReference type="ARBA" id="ARBA00023077"/>
    </source>
</evidence>
<evidence type="ECO:0000313" key="16">
    <source>
        <dbReference type="EMBL" id="SFR90494.1"/>
    </source>
</evidence>
<evidence type="ECO:0000256" key="13">
    <source>
        <dbReference type="SAM" id="SignalP"/>
    </source>
</evidence>